<dbReference type="HOGENOM" id="CLU_594361_0_0_11"/>
<evidence type="ECO:0000313" key="2">
    <source>
        <dbReference type="EMBL" id="EFL38776.1"/>
    </source>
</evidence>
<feature type="compositionally biased region" description="Basic and acidic residues" evidence="1">
    <location>
        <begin position="177"/>
        <end position="212"/>
    </location>
</feature>
<evidence type="ECO:0000256" key="1">
    <source>
        <dbReference type="SAM" id="MobiDB-lite"/>
    </source>
</evidence>
<organism evidence="2 3">
    <name type="scientific">Streptomyces griseoflavus Tu4000</name>
    <dbReference type="NCBI Taxonomy" id="467200"/>
    <lineage>
        <taxon>Bacteria</taxon>
        <taxon>Bacillati</taxon>
        <taxon>Actinomycetota</taxon>
        <taxon>Actinomycetes</taxon>
        <taxon>Kitasatosporales</taxon>
        <taxon>Streptomycetaceae</taxon>
        <taxon>Streptomyces</taxon>
    </lineage>
</organism>
<feature type="compositionally biased region" description="Basic and acidic residues" evidence="1">
    <location>
        <begin position="412"/>
        <end position="426"/>
    </location>
</feature>
<protein>
    <submittedName>
        <fullName evidence="2">Uncharacterized protein</fullName>
    </submittedName>
</protein>
<evidence type="ECO:0000313" key="3">
    <source>
        <dbReference type="Proteomes" id="UP000002968"/>
    </source>
</evidence>
<dbReference type="Proteomes" id="UP000002968">
    <property type="component" value="Unassembled WGS sequence"/>
</dbReference>
<sequence>MRSPRNTRAGDPSGRSAPACSSSAGKSAPAASQCSARHATTSRAPVARSHRAVPTVQKARRWSGTGGISSGPSRSTSRGWQNRAGEPGESLRAQVTEAVGGGREREAGGRDVDGGPFQGAADRVRDRAVVLAQFGAAQPQRGPAGPTAAGGERRELRRTTAAGRSDQAQHGGTAPLERGELGEDGRPFDGLDRVGRPGPEHRGGREFPHPGEVEVGAVGRDRRRVAGEQLGERPRGRARWGQRYGEALVAAVGAESGAEDAEHGAGDGVEHRAPGGSAAQAQRVPARGADRQFQRLAEEVRAVGGGVGHGGGAQHARLTPASGGDPHIGAGPDRASRGDRQRCDAEALGADEGQVQRGQRGHRVGRHHTVAVPGAQHEPGQSVDRLVTGEHRPVVVGHEAGTARPAGQVVHPDQDVGGRAAGEPREVTGGSPRMTGFVLGRHRLASRCASVPLSATLGPE</sequence>
<dbReference type="STRING" id="467200.SSRG_01580"/>
<proteinExistence type="predicted"/>
<feature type="region of interest" description="Disordered" evidence="1">
    <location>
        <begin position="1"/>
        <end position="119"/>
    </location>
</feature>
<feature type="region of interest" description="Disordered" evidence="1">
    <location>
        <begin position="134"/>
        <end position="289"/>
    </location>
</feature>
<dbReference type="EMBL" id="GG657758">
    <property type="protein sequence ID" value="EFL38776.1"/>
    <property type="molecule type" value="Genomic_DNA"/>
</dbReference>
<feature type="compositionally biased region" description="Basic and acidic residues" evidence="1">
    <location>
        <begin position="102"/>
        <end position="113"/>
    </location>
</feature>
<gene>
    <name evidence="2" type="ORF">SSRG_01580</name>
</gene>
<feature type="compositionally biased region" description="Polar residues" evidence="1">
    <location>
        <begin position="33"/>
        <end position="43"/>
    </location>
</feature>
<feature type="compositionally biased region" description="Low complexity" evidence="1">
    <location>
        <begin position="16"/>
        <end position="32"/>
    </location>
</feature>
<feature type="compositionally biased region" description="Basic and acidic residues" evidence="1">
    <location>
        <begin position="334"/>
        <end position="345"/>
    </location>
</feature>
<name>D9XV74_9ACTN</name>
<feature type="compositionally biased region" description="Basic and acidic residues" evidence="1">
    <location>
        <begin position="224"/>
        <end position="235"/>
    </location>
</feature>
<keyword evidence="3" id="KW-1185">Reference proteome</keyword>
<feature type="region of interest" description="Disordered" evidence="1">
    <location>
        <begin position="405"/>
        <end position="433"/>
    </location>
</feature>
<feature type="compositionally biased region" description="Polar residues" evidence="1">
    <location>
        <begin position="70"/>
        <end position="80"/>
    </location>
</feature>
<feature type="compositionally biased region" description="Gly residues" evidence="1">
    <location>
        <begin position="304"/>
        <end position="313"/>
    </location>
</feature>
<feature type="region of interest" description="Disordered" evidence="1">
    <location>
        <begin position="304"/>
        <end position="363"/>
    </location>
</feature>
<feature type="compositionally biased region" description="Basic and acidic residues" evidence="1">
    <location>
        <begin position="260"/>
        <end position="273"/>
    </location>
</feature>
<accession>D9XV74</accession>
<reference evidence="2" key="1">
    <citation type="submission" date="2009-02" db="EMBL/GenBank/DDBJ databases">
        <title>Annotation of Streptomyces griseoflavus strain Tu4000.</title>
        <authorList>
            <consortium name="The Broad Institute Genome Sequencing Platform"/>
            <consortium name="Broad Institute Microbial Sequencing Center"/>
            <person name="Fischbach M."/>
            <person name="Godfrey P."/>
            <person name="Ward D."/>
            <person name="Young S."/>
            <person name="Zeng Q."/>
            <person name="Koehrsen M."/>
            <person name="Alvarado L."/>
            <person name="Berlin A.M."/>
            <person name="Bochicchio J."/>
            <person name="Borenstein D."/>
            <person name="Chapman S.B."/>
            <person name="Chen Z."/>
            <person name="Engels R."/>
            <person name="Freedman E."/>
            <person name="Gellesch M."/>
            <person name="Goldberg J."/>
            <person name="Griggs A."/>
            <person name="Gujja S."/>
            <person name="Heilman E.R."/>
            <person name="Heiman D.I."/>
            <person name="Hepburn T.A."/>
            <person name="Howarth C."/>
            <person name="Jen D."/>
            <person name="Larson L."/>
            <person name="Lewis B."/>
            <person name="Mehta T."/>
            <person name="Park D."/>
            <person name="Pearson M."/>
            <person name="Richards J."/>
            <person name="Roberts A."/>
            <person name="Saif S."/>
            <person name="Shea T.D."/>
            <person name="Shenoy N."/>
            <person name="Sisk P."/>
            <person name="Stolte C."/>
            <person name="Sykes S.N."/>
            <person name="Thomson T."/>
            <person name="Walk T."/>
            <person name="White J."/>
            <person name="Yandava C."/>
            <person name="Straight P."/>
            <person name="Clardy J."/>
            <person name="Hung D."/>
            <person name="Kolter R."/>
            <person name="Mekalanos J."/>
            <person name="Walker S."/>
            <person name="Walsh C.T."/>
            <person name="Wieland-Brown L.C."/>
            <person name="Haas B."/>
            <person name="Nusbaum C."/>
            <person name="Birren B."/>
        </authorList>
    </citation>
    <scope>NUCLEOTIDE SEQUENCE [LARGE SCALE GENOMIC DNA]</scope>
    <source>
        <strain evidence="2">Tu4000</strain>
    </source>
</reference>
<dbReference type="AlphaFoldDB" id="D9XV74"/>